<evidence type="ECO:0000313" key="1">
    <source>
        <dbReference type="EMBL" id="MEA5138128.1"/>
    </source>
</evidence>
<organism evidence="1 2">
    <name type="scientific">Arcicella rigui</name>
    <dbReference type="NCBI Taxonomy" id="797020"/>
    <lineage>
        <taxon>Bacteria</taxon>
        <taxon>Pseudomonadati</taxon>
        <taxon>Bacteroidota</taxon>
        <taxon>Cytophagia</taxon>
        <taxon>Cytophagales</taxon>
        <taxon>Flectobacillaceae</taxon>
        <taxon>Arcicella</taxon>
    </lineage>
</organism>
<name>A0ABU5Q5W0_9BACT</name>
<gene>
    <name evidence="1" type="ORF">VB248_03250</name>
</gene>
<comment type="caution">
    <text evidence="1">The sequence shown here is derived from an EMBL/GenBank/DDBJ whole genome shotgun (WGS) entry which is preliminary data.</text>
</comment>
<keyword evidence="2" id="KW-1185">Reference proteome</keyword>
<accession>A0ABU5Q5W0</accession>
<protein>
    <submittedName>
        <fullName evidence="1">Uncharacterized protein</fullName>
    </submittedName>
</protein>
<dbReference type="RefSeq" id="WP_323295296.1">
    <property type="nucleotide sequence ID" value="NZ_JAYFUM010000004.1"/>
</dbReference>
<sequence>MKHISKNDFIKNIAITLLILQVVFLSYGQSKDSTRIASPIIFSGTITATNNGISLLPNFSLNKPALLFDLSLAKGRISFDPMFRFAMEGKPWTFVFWGRYKLINKKNFSMGIGAHPSFVFRTITVASNGTSTEYLTSQRYLAWEASPTFYINKNINVGIYYLGSHGLTSDLTQYTTFITAKSTFSNINISDKLKLAISPQFYYLKQDEKDGIYVTGTVALSKTNSPFSISSIVSKSIQTEIAGKDLVWNIALNYYFKQ</sequence>
<dbReference type="Proteomes" id="UP001302949">
    <property type="component" value="Unassembled WGS sequence"/>
</dbReference>
<reference evidence="1 2" key="1">
    <citation type="submission" date="2023-12" db="EMBL/GenBank/DDBJ databases">
        <title>Novel species of the genus Arcicella isolated from rivers.</title>
        <authorList>
            <person name="Lu H."/>
        </authorList>
    </citation>
    <scope>NUCLEOTIDE SEQUENCE [LARGE SCALE GENOMIC DNA]</scope>
    <source>
        <strain evidence="1 2">KCTC 23307</strain>
    </source>
</reference>
<proteinExistence type="predicted"/>
<dbReference type="EMBL" id="JAYFUM010000004">
    <property type="protein sequence ID" value="MEA5138128.1"/>
    <property type="molecule type" value="Genomic_DNA"/>
</dbReference>
<evidence type="ECO:0000313" key="2">
    <source>
        <dbReference type="Proteomes" id="UP001302949"/>
    </source>
</evidence>